<reference evidence="1" key="1">
    <citation type="submission" date="2019-02" db="EMBL/GenBank/DDBJ databases">
        <authorList>
            <person name="Gruber-Vodicka R. H."/>
            <person name="Seah K. B. B."/>
        </authorList>
    </citation>
    <scope>NUCLEOTIDE SEQUENCE</scope>
    <source>
        <strain evidence="1">BECK_BZ123</strain>
    </source>
</reference>
<evidence type="ECO:0000313" key="1">
    <source>
        <dbReference type="EMBL" id="VFK37392.1"/>
    </source>
</evidence>
<sequence length="97" mass="11615">MEIEFANKKLEQLIDDEPAHWLPVSVISSARRKLQLIDAAKDERDLRNWKSLHYEKLSRDKTLSSIRLNKNWRMILFLSKRHNESKVKILSIEDYHS</sequence>
<dbReference type="PANTHER" id="PTHR40266">
    <property type="entry name" value="TOXIN HIGB-1"/>
    <property type="match status" value="1"/>
</dbReference>
<dbReference type="Gene3D" id="3.30.2310.20">
    <property type="entry name" value="RelE-like"/>
    <property type="match status" value="1"/>
</dbReference>
<dbReference type="AlphaFoldDB" id="A0A450Y773"/>
<organism evidence="1">
    <name type="scientific">Candidatus Kentrum sp. TC</name>
    <dbReference type="NCBI Taxonomy" id="2126339"/>
    <lineage>
        <taxon>Bacteria</taxon>
        <taxon>Pseudomonadati</taxon>
        <taxon>Pseudomonadota</taxon>
        <taxon>Gammaproteobacteria</taxon>
        <taxon>Candidatus Kentrum</taxon>
    </lineage>
</organism>
<protein>
    <submittedName>
        <fullName evidence="1">Proteic killer suppression protein</fullName>
    </submittedName>
</protein>
<dbReference type="InterPro" id="IPR007711">
    <property type="entry name" value="HigB-1"/>
</dbReference>
<dbReference type="PANTHER" id="PTHR40266:SF2">
    <property type="entry name" value="TOXIN HIGB-1"/>
    <property type="match status" value="1"/>
</dbReference>
<accession>A0A450Y773</accession>
<dbReference type="EMBL" id="CAADFS010000001">
    <property type="protein sequence ID" value="VFK37392.1"/>
    <property type="molecule type" value="Genomic_DNA"/>
</dbReference>
<proteinExistence type="predicted"/>
<dbReference type="Pfam" id="PF05015">
    <property type="entry name" value="HigB-like_toxin"/>
    <property type="match status" value="1"/>
</dbReference>
<dbReference type="InterPro" id="IPR035093">
    <property type="entry name" value="RelE/ParE_toxin_dom_sf"/>
</dbReference>
<name>A0A450Y773_9GAMM</name>
<gene>
    <name evidence="1" type="ORF">BECKTC1821D_GA0114238_100146</name>
</gene>